<feature type="compositionally biased region" description="Basic and acidic residues" evidence="1">
    <location>
        <begin position="21"/>
        <end position="31"/>
    </location>
</feature>
<feature type="region of interest" description="Disordered" evidence="1">
    <location>
        <begin position="1"/>
        <end position="31"/>
    </location>
</feature>
<organism evidence="3 4">
    <name type="scientific">Streptomyces lavendulocolor</name>
    <dbReference type="NCBI Taxonomy" id="67316"/>
    <lineage>
        <taxon>Bacteria</taxon>
        <taxon>Bacillati</taxon>
        <taxon>Actinomycetota</taxon>
        <taxon>Actinomycetes</taxon>
        <taxon>Kitasatosporales</taxon>
        <taxon>Streptomycetaceae</taxon>
        <taxon>Streptomyces</taxon>
    </lineage>
</organism>
<feature type="transmembrane region" description="Helical" evidence="2">
    <location>
        <begin position="143"/>
        <end position="160"/>
    </location>
</feature>
<feature type="transmembrane region" description="Helical" evidence="2">
    <location>
        <begin position="111"/>
        <end position="131"/>
    </location>
</feature>
<reference evidence="3 4" key="1">
    <citation type="submission" date="2024-06" db="EMBL/GenBank/DDBJ databases">
        <title>The Natural Products Discovery Center: Release of the First 8490 Sequenced Strains for Exploring Actinobacteria Biosynthetic Diversity.</title>
        <authorList>
            <person name="Kalkreuter E."/>
            <person name="Kautsar S.A."/>
            <person name="Yang D."/>
            <person name="Bader C.D."/>
            <person name="Teijaro C.N."/>
            <person name="Fluegel L."/>
            <person name="Davis C.M."/>
            <person name="Simpson J.R."/>
            <person name="Lauterbach L."/>
            <person name="Steele A.D."/>
            <person name="Gui C."/>
            <person name="Meng S."/>
            <person name="Li G."/>
            <person name="Viehrig K."/>
            <person name="Ye F."/>
            <person name="Su P."/>
            <person name="Kiefer A.F."/>
            <person name="Nichols A."/>
            <person name="Cepeda A.J."/>
            <person name="Yan W."/>
            <person name="Fan B."/>
            <person name="Jiang Y."/>
            <person name="Adhikari A."/>
            <person name="Zheng C.-J."/>
            <person name="Schuster L."/>
            <person name="Cowan T.M."/>
            <person name="Smanski M.J."/>
            <person name="Chevrette M.G."/>
            <person name="De Carvalho L.P.S."/>
            <person name="Shen B."/>
        </authorList>
    </citation>
    <scope>NUCLEOTIDE SEQUENCE [LARGE SCALE GENOMIC DNA]</scope>
    <source>
        <strain evidence="3 4">NPDC006337</strain>
    </source>
</reference>
<accession>A0ABV2W914</accession>
<keyword evidence="4" id="KW-1185">Reference proteome</keyword>
<feature type="transmembrane region" description="Helical" evidence="2">
    <location>
        <begin position="344"/>
        <end position="367"/>
    </location>
</feature>
<feature type="transmembrane region" description="Helical" evidence="2">
    <location>
        <begin position="221"/>
        <end position="238"/>
    </location>
</feature>
<sequence>MAVGASSVTVPPDPGRGPGSAHEEEGGEARGSRTAAWTTGLALLPLGLLAAAAWLGRYVRPSADEWCFLPVVRDEGISGLVGRFYFTDNGRVGNGLLVGLYAKFPVAGHQWYGLVSGALVLGLLWALTAALLRRAGQRVPRGVPLLVAAMITAVFLFATPNTYKTFYWPAASVSHTLAPVLACAAAIPLLRSRGRRGRIAALVVVVLAGVFMGTLSEEASVVALVVLCGVVLFAGRLFTERARAFARGWCLAGMAGVAAGTLLLVTSPGSRNRRERFGAETTSMLAPESLIASLRGYVRILETVLTTWQYAGAVAAGVLLGLLASRRPGPRGRRVLLPCRPLLLTGLGAAAFLVSGYLCTVITYPVFGPRVVTAARTWNDYLLLYVLLLVAAGAFLGRALRLRGAATGAVTGLAAALCAVTVLGLAAPLYELGHDMRVRAQKWDRQDRWLRERAAEGARVLPYTPVSVSGMLEPFSANGTRIWPAQCVADYYRLDRVTRGTRLP</sequence>
<feature type="transmembrane region" description="Helical" evidence="2">
    <location>
        <begin position="35"/>
        <end position="56"/>
    </location>
</feature>
<evidence type="ECO:0000313" key="4">
    <source>
        <dbReference type="Proteomes" id="UP001550378"/>
    </source>
</evidence>
<dbReference type="EMBL" id="JBEXZR010000021">
    <property type="protein sequence ID" value="MEU0710033.1"/>
    <property type="molecule type" value="Genomic_DNA"/>
</dbReference>
<keyword evidence="2" id="KW-0812">Transmembrane</keyword>
<feature type="transmembrane region" description="Helical" evidence="2">
    <location>
        <begin position="307"/>
        <end position="324"/>
    </location>
</feature>
<proteinExistence type="predicted"/>
<comment type="caution">
    <text evidence="3">The sequence shown here is derived from an EMBL/GenBank/DDBJ whole genome shotgun (WGS) entry which is preliminary data.</text>
</comment>
<dbReference type="InterPro" id="IPR045691">
    <property type="entry name" value="DUF6056"/>
</dbReference>
<evidence type="ECO:0000256" key="2">
    <source>
        <dbReference type="SAM" id="Phobius"/>
    </source>
</evidence>
<feature type="transmembrane region" description="Helical" evidence="2">
    <location>
        <begin position="382"/>
        <end position="400"/>
    </location>
</feature>
<dbReference type="Proteomes" id="UP001550378">
    <property type="component" value="Unassembled WGS sequence"/>
</dbReference>
<keyword evidence="2" id="KW-0472">Membrane</keyword>
<keyword evidence="2" id="KW-1133">Transmembrane helix</keyword>
<evidence type="ECO:0000256" key="1">
    <source>
        <dbReference type="SAM" id="MobiDB-lite"/>
    </source>
</evidence>
<name>A0ABV2W914_9ACTN</name>
<feature type="transmembrane region" description="Helical" evidence="2">
    <location>
        <begin position="412"/>
        <end position="430"/>
    </location>
</feature>
<protein>
    <submittedName>
        <fullName evidence="3">DUF6056 family protein</fullName>
    </submittedName>
</protein>
<feature type="transmembrane region" description="Helical" evidence="2">
    <location>
        <begin position="166"/>
        <end position="187"/>
    </location>
</feature>
<feature type="transmembrane region" description="Helical" evidence="2">
    <location>
        <begin position="245"/>
        <end position="265"/>
    </location>
</feature>
<dbReference type="RefSeq" id="WP_359806069.1">
    <property type="nucleotide sequence ID" value="NZ_JBEXZQ010000014.1"/>
</dbReference>
<gene>
    <name evidence="3" type="ORF">ABZ508_21985</name>
</gene>
<feature type="transmembrane region" description="Helical" evidence="2">
    <location>
        <begin position="199"/>
        <end position="215"/>
    </location>
</feature>
<dbReference type="Pfam" id="PF19528">
    <property type="entry name" value="DUF6056"/>
    <property type="match status" value="1"/>
</dbReference>
<evidence type="ECO:0000313" key="3">
    <source>
        <dbReference type="EMBL" id="MEU0710033.1"/>
    </source>
</evidence>